<accession>A0A0U1L239</accession>
<proteinExistence type="predicted"/>
<organism evidence="1 2">
    <name type="scientific">Sporomusa ovata</name>
    <dbReference type="NCBI Taxonomy" id="2378"/>
    <lineage>
        <taxon>Bacteria</taxon>
        <taxon>Bacillati</taxon>
        <taxon>Bacillota</taxon>
        <taxon>Negativicutes</taxon>
        <taxon>Selenomonadales</taxon>
        <taxon>Sporomusaceae</taxon>
        <taxon>Sporomusa</taxon>
    </lineage>
</organism>
<protein>
    <submittedName>
        <fullName evidence="1">Uncharacterized protein</fullName>
    </submittedName>
</protein>
<gene>
    <name evidence="1" type="ORF">SpAn4DRAFT_0210</name>
</gene>
<dbReference type="EMBL" id="CTRP01000014">
    <property type="protein sequence ID" value="CQR73748.1"/>
    <property type="molecule type" value="Genomic_DNA"/>
</dbReference>
<sequence>MNLFILKLTDVINIDFLQKFQDDFAKGVGALILMGNL</sequence>
<dbReference type="Proteomes" id="UP000049855">
    <property type="component" value="Unassembled WGS sequence"/>
</dbReference>
<evidence type="ECO:0000313" key="1">
    <source>
        <dbReference type="EMBL" id="CQR73748.1"/>
    </source>
</evidence>
<keyword evidence="2" id="KW-1185">Reference proteome</keyword>
<reference evidence="2" key="1">
    <citation type="submission" date="2015-03" db="EMBL/GenBank/DDBJ databases">
        <authorList>
            <person name="Nijsse Bart"/>
        </authorList>
    </citation>
    <scope>NUCLEOTIDE SEQUENCE [LARGE SCALE GENOMIC DNA]</scope>
</reference>
<dbReference type="AlphaFoldDB" id="A0A0U1L239"/>
<evidence type="ECO:0000313" key="2">
    <source>
        <dbReference type="Proteomes" id="UP000049855"/>
    </source>
</evidence>
<name>A0A0U1L239_9FIRM</name>